<dbReference type="HAMAP" id="MF_03141">
    <property type="entry name" value="lis1"/>
    <property type="match status" value="1"/>
</dbReference>
<dbReference type="InterPro" id="IPR019775">
    <property type="entry name" value="WD40_repeat_CS"/>
</dbReference>
<keyword evidence="3 12" id="KW-0853">WD repeat</keyword>
<dbReference type="InterPro" id="IPR020472">
    <property type="entry name" value="WD40_PAC1"/>
</dbReference>
<keyword evidence="7 11" id="KW-0498">Mitosis</keyword>
<evidence type="ECO:0000256" key="5">
    <source>
        <dbReference type="ARBA" id="ARBA00022701"/>
    </source>
</evidence>
<comment type="caution">
    <text evidence="14">The sequence shown here is derived from an EMBL/GenBank/DDBJ whole genome shotgun (WGS) entry which is preliminary data.</text>
</comment>
<comment type="function">
    <text evidence="11">Positively regulates the activity of the minus-end directed microtubule motor protein dynein. May enhance dynein-mediated microtubule sliding by targeting dynein to the microtubule plus end. Required for several dynein- and microtubule-dependent processes.</text>
</comment>
<dbReference type="GO" id="GO:0030286">
    <property type="term" value="C:dynein complex"/>
    <property type="evidence" value="ECO:0007669"/>
    <property type="project" value="UniProtKB-ARBA"/>
</dbReference>
<dbReference type="GO" id="GO:0023052">
    <property type="term" value="P:signaling"/>
    <property type="evidence" value="ECO:0007669"/>
    <property type="project" value="UniProtKB-ARBA"/>
</dbReference>
<dbReference type="GO" id="GO:0007154">
    <property type="term" value="P:cell communication"/>
    <property type="evidence" value="ECO:0007669"/>
    <property type="project" value="UniProtKB-ARBA"/>
</dbReference>
<dbReference type="Pfam" id="PF00400">
    <property type="entry name" value="WD40"/>
    <property type="match status" value="7"/>
</dbReference>
<comment type="domain">
    <text evidence="11">Dimerization mediated by the LisH domain may be required to activate dynein.</text>
</comment>
<evidence type="ECO:0000256" key="6">
    <source>
        <dbReference type="ARBA" id="ARBA00022737"/>
    </source>
</evidence>
<dbReference type="FunFam" id="2.130.10.10:FF:000342">
    <property type="entry name" value="Nuclear distribution protein PAC1"/>
    <property type="match status" value="1"/>
</dbReference>
<keyword evidence="8 11" id="KW-0175">Coiled coil</keyword>
<evidence type="ECO:0000256" key="8">
    <source>
        <dbReference type="ARBA" id="ARBA00023054"/>
    </source>
</evidence>
<evidence type="ECO:0000259" key="13">
    <source>
        <dbReference type="Pfam" id="PF24951"/>
    </source>
</evidence>
<comment type="subunit">
    <text evidence="11">May be a component of a dynein regulatory complex composed of at least lis-1 and nud-2. Interacts with nud-2.</text>
</comment>
<dbReference type="InterPro" id="IPR006594">
    <property type="entry name" value="LisH"/>
</dbReference>
<dbReference type="Gene3D" id="1.20.960.30">
    <property type="match status" value="1"/>
</dbReference>
<dbReference type="PROSITE" id="PS50896">
    <property type="entry name" value="LISH"/>
    <property type="match status" value="1"/>
</dbReference>
<feature type="repeat" description="WD" evidence="12">
    <location>
        <begin position="146"/>
        <end position="178"/>
    </location>
</feature>
<evidence type="ECO:0000256" key="12">
    <source>
        <dbReference type="PROSITE-ProRule" id="PRU00221"/>
    </source>
</evidence>
<dbReference type="SUPFAM" id="SSF50978">
    <property type="entry name" value="WD40 repeat-like"/>
    <property type="match status" value="1"/>
</dbReference>
<dbReference type="EMBL" id="WUAV01000003">
    <property type="protein sequence ID" value="KAF1760133.1"/>
    <property type="molecule type" value="Genomic_DNA"/>
</dbReference>
<proteinExistence type="inferred from homology"/>
<evidence type="ECO:0000256" key="2">
    <source>
        <dbReference type="ARBA" id="ARBA00022490"/>
    </source>
</evidence>
<dbReference type="GO" id="GO:0070840">
    <property type="term" value="F:dynein complex binding"/>
    <property type="evidence" value="ECO:0007669"/>
    <property type="project" value="UniProtKB-UniRule"/>
</dbReference>
<dbReference type="GO" id="GO:0005874">
    <property type="term" value="C:microtubule"/>
    <property type="evidence" value="ECO:0007669"/>
    <property type="project" value="UniProtKB-KW"/>
</dbReference>
<dbReference type="SUPFAM" id="SSF109925">
    <property type="entry name" value="Lissencephaly-1 protein (Lis-1, PAF-AH alpha) N-terminal domain"/>
    <property type="match status" value="1"/>
</dbReference>
<dbReference type="InterPro" id="IPR036322">
    <property type="entry name" value="WD40_repeat_dom_sf"/>
</dbReference>
<dbReference type="Proteomes" id="UP000483820">
    <property type="component" value="Chromosome III"/>
</dbReference>
<dbReference type="SMART" id="SM00667">
    <property type="entry name" value="LisH"/>
    <property type="match status" value="1"/>
</dbReference>
<dbReference type="GO" id="GO:1990234">
    <property type="term" value="C:transferase complex"/>
    <property type="evidence" value="ECO:0007669"/>
    <property type="project" value="UniProtKB-ARBA"/>
</dbReference>
<dbReference type="PIRSF" id="PIRSF037647">
    <property type="entry name" value="Dynein_regulator_Lis1"/>
    <property type="match status" value="1"/>
</dbReference>
<comment type="subcellular location">
    <subcellularLocation>
        <location evidence="11">Cytoplasm</location>
        <location evidence="11">Cytoskeleton</location>
    </subcellularLocation>
    <subcellularLocation>
        <location evidence="11">Cytoplasm</location>
        <location evidence="11">Cytoskeleton</location>
        <location evidence="11">Microtubule organizing center</location>
        <location evidence="11">Centrosome</location>
    </subcellularLocation>
    <text evidence="11">Localizes to the plus end of microtubules and to the centrosome.</text>
</comment>
<dbReference type="AlphaFoldDB" id="A0A6A5H0F4"/>
<dbReference type="PANTHER" id="PTHR22847">
    <property type="entry name" value="WD40 REPEAT PROTEIN"/>
    <property type="match status" value="1"/>
</dbReference>
<dbReference type="GO" id="GO:0051225">
    <property type="term" value="P:spindle assembly"/>
    <property type="evidence" value="ECO:0007669"/>
    <property type="project" value="UniProtKB-ARBA"/>
</dbReference>
<dbReference type="InterPro" id="IPR017252">
    <property type="entry name" value="Dynein_regulator_LIS1"/>
</dbReference>
<feature type="repeat" description="WD" evidence="12">
    <location>
        <begin position="307"/>
        <end position="329"/>
    </location>
</feature>
<dbReference type="FunFam" id="1.20.960.30:FF:000002">
    <property type="entry name" value="Platelet-activating factor acetylhydrolase ib"/>
    <property type="match status" value="1"/>
</dbReference>
<dbReference type="InterPro" id="IPR001680">
    <property type="entry name" value="WD40_rpt"/>
</dbReference>
<organism evidence="14 15">
    <name type="scientific">Caenorhabditis remanei</name>
    <name type="common">Caenorhabditis vulgaris</name>
    <dbReference type="NCBI Taxonomy" id="31234"/>
    <lineage>
        <taxon>Eukaryota</taxon>
        <taxon>Metazoa</taxon>
        <taxon>Ecdysozoa</taxon>
        <taxon>Nematoda</taxon>
        <taxon>Chromadorea</taxon>
        <taxon>Rhabditida</taxon>
        <taxon>Rhabditina</taxon>
        <taxon>Rhabditomorpha</taxon>
        <taxon>Rhabditoidea</taxon>
        <taxon>Rhabditidae</taxon>
        <taxon>Peloderinae</taxon>
        <taxon>Caenorhabditis</taxon>
    </lineage>
</organism>
<feature type="repeat" description="WD" evidence="12">
    <location>
        <begin position="189"/>
        <end position="230"/>
    </location>
</feature>
<evidence type="ECO:0000313" key="14">
    <source>
        <dbReference type="EMBL" id="KAF1760133.1"/>
    </source>
</evidence>
<protein>
    <recommendedName>
        <fullName evidence="11">Lissencephaly-1 homolog</fullName>
    </recommendedName>
</protein>
<feature type="domain" description="PAC1-like LisH-like dimerisation" evidence="13">
    <location>
        <begin position="14"/>
        <end position="42"/>
    </location>
</feature>
<keyword evidence="10 11" id="KW-0131">Cell cycle</keyword>
<dbReference type="GO" id="GO:0005813">
    <property type="term" value="C:centrosome"/>
    <property type="evidence" value="ECO:0007669"/>
    <property type="project" value="UniProtKB-SubCell"/>
</dbReference>
<evidence type="ECO:0000313" key="15">
    <source>
        <dbReference type="Proteomes" id="UP000483820"/>
    </source>
</evidence>
<evidence type="ECO:0000256" key="4">
    <source>
        <dbReference type="ARBA" id="ARBA00022618"/>
    </source>
</evidence>
<dbReference type="GO" id="GO:0006909">
    <property type="term" value="P:phagocytosis"/>
    <property type="evidence" value="ECO:0007669"/>
    <property type="project" value="UniProtKB-ARBA"/>
</dbReference>
<dbReference type="PROSITE" id="PS50294">
    <property type="entry name" value="WD_REPEATS_REGION"/>
    <property type="match status" value="6"/>
</dbReference>
<gene>
    <name evidence="11" type="primary">lis-1</name>
    <name evidence="14" type="ORF">GCK72_008379</name>
</gene>
<feature type="repeat" description="WD" evidence="12">
    <location>
        <begin position="231"/>
        <end position="272"/>
    </location>
</feature>
<reference evidence="14 15" key="1">
    <citation type="submission" date="2019-12" db="EMBL/GenBank/DDBJ databases">
        <title>Chromosome-level assembly of the Caenorhabditis remanei genome.</title>
        <authorList>
            <person name="Teterina A.A."/>
            <person name="Willis J.H."/>
            <person name="Phillips P.C."/>
        </authorList>
    </citation>
    <scope>NUCLEOTIDE SEQUENCE [LARGE SCALE GENOMIC DNA]</scope>
    <source>
        <strain evidence="14 15">PX506</strain>
        <tissue evidence="14">Whole organism</tissue>
    </source>
</reference>
<evidence type="ECO:0000256" key="1">
    <source>
        <dbReference type="ARBA" id="ARBA00022448"/>
    </source>
</evidence>
<dbReference type="Gene3D" id="2.130.10.10">
    <property type="entry name" value="YVTN repeat-like/Quinoprotein amine dehydrogenase"/>
    <property type="match status" value="1"/>
</dbReference>
<dbReference type="PRINTS" id="PR00320">
    <property type="entry name" value="GPROTEINBRPT"/>
</dbReference>
<name>A0A6A5H0F4_CAERE</name>
<dbReference type="PROSITE" id="PS50082">
    <property type="entry name" value="WD_REPEATS_2"/>
    <property type="match status" value="7"/>
</dbReference>
<evidence type="ECO:0000256" key="9">
    <source>
        <dbReference type="ARBA" id="ARBA00023212"/>
    </source>
</evidence>
<accession>A0A6A5H0F4</accession>
<evidence type="ECO:0000256" key="3">
    <source>
        <dbReference type="ARBA" id="ARBA00022574"/>
    </source>
</evidence>
<keyword evidence="9 11" id="KW-0206">Cytoskeleton</keyword>
<evidence type="ECO:0000256" key="11">
    <source>
        <dbReference type="HAMAP-Rule" id="MF_03141"/>
    </source>
</evidence>
<keyword evidence="1 11" id="KW-0813">Transport</keyword>
<feature type="repeat" description="WD" evidence="12">
    <location>
        <begin position="372"/>
        <end position="406"/>
    </location>
</feature>
<keyword evidence="5 11" id="KW-0493">Microtubule</keyword>
<dbReference type="GO" id="GO:0051301">
    <property type="term" value="P:cell division"/>
    <property type="evidence" value="ECO:0007669"/>
    <property type="project" value="UniProtKB-KW"/>
</dbReference>
<dbReference type="InterPro" id="IPR015943">
    <property type="entry name" value="WD40/YVTN_repeat-like_dom_sf"/>
</dbReference>
<dbReference type="PROSITE" id="PS00678">
    <property type="entry name" value="WD_REPEATS_1"/>
    <property type="match status" value="3"/>
</dbReference>
<evidence type="ECO:0000256" key="10">
    <source>
        <dbReference type="ARBA" id="ARBA00023306"/>
    </source>
</evidence>
<comment type="similarity">
    <text evidence="11">Belongs to the WD repeat LIS1/nudF family.</text>
</comment>
<sequence length="406" mass="45858">MIIIIVHQEPFSSNRAIAEYLQNNGYNESFNCLLKEASLSENDIKPLGGILEKKWTTVLRLQRKVNDLEAKLQESQREINHGAPTRDKRQAADWIPRPPETQKLIGHRLPVTRVIFHPLWTIMASCSEDATIKVWDYETGQLEKTLKGHTDAVNDIAIDAAGKQLVSCSSDLSIKLWDFGQTYDCLKSLKGHEHTVSSVTFLPTGDFVLSASRDHTIKQWDISTGYCVFTFRGHNDWVRMIRISNDGTLFASGSLDQTVSVWSFATKTAKLVLRDHEHAVECVEWAPDSAYTNITGQQPEGNSTHILFSGSRDRSIKAWNINTGDVIFTLLAHENWVRGLAFHPKGKYLVSVADDKTMRVWELSAQRCMKAIEAHEHFVSTVAFHQSNPYVITGSVDTSCKVWECR</sequence>
<keyword evidence="2 11" id="KW-0963">Cytoplasm</keyword>
<dbReference type="GO" id="GO:0000132">
    <property type="term" value="P:establishment of mitotic spindle orientation"/>
    <property type="evidence" value="ECO:0007669"/>
    <property type="project" value="UniProtKB-UniRule"/>
</dbReference>
<feature type="repeat" description="WD" evidence="12">
    <location>
        <begin position="330"/>
        <end position="371"/>
    </location>
</feature>
<dbReference type="InterPro" id="IPR056795">
    <property type="entry name" value="PAC1-like_LisH-like_dom"/>
</dbReference>
<dbReference type="SMART" id="SM00320">
    <property type="entry name" value="WD40"/>
    <property type="match status" value="7"/>
</dbReference>
<keyword evidence="6" id="KW-0677">Repeat</keyword>
<dbReference type="InterPro" id="IPR037190">
    <property type="entry name" value="LIS1_N"/>
</dbReference>
<dbReference type="GO" id="GO:0005737">
    <property type="term" value="C:cytoplasm"/>
    <property type="evidence" value="ECO:0007669"/>
    <property type="project" value="UniProtKB-UniRule"/>
</dbReference>
<dbReference type="GO" id="GO:0051012">
    <property type="term" value="P:microtubule sliding"/>
    <property type="evidence" value="ECO:0007669"/>
    <property type="project" value="UniProtKB-UniRule"/>
</dbReference>
<keyword evidence="4 11" id="KW-0132">Cell division</keyword>
<dbReference type="GO" id="GO:0051299">
    <property type="term" value="P:centrosome separation"/>
    <property type="evidence" value="ECO:0007669"/>
    <property type="project" value="UniProtKB-ARBA"/>
</dbReference>
<feature type="repeat" description="WD" evidence="12">
    <location>
        <begin position="104"/>
        <end position="145"/>
    </location>
</feature>
<dbReference type="CDD" id="cd00200">
    <property type="entry name" value="WD40"/>
    <property type="match status" value="1"/>
</dbReference>
<dbReference type="PANTHER" id="PTHR22847:SF637">
    <property type="entry name" value="WD REPEAT DOMAIN 5B"/>
    <property type="match status" value="1"/>
</dbReference>
<dbReference type="Pfam" id="PF24951">
    <property type="entry name" value="LisH_PAC1"/>
    <property type="match status" value="1"/>
</dbReference>
<evidence type="ECO:0000256" key="7">
    <source>
        <dbReference type="ARBA" id="ARBA00022776"/>
    </source>
</evidence>